<dbReference type="GO" id="GO:0007264">
    <property type="term" value="P:small GTPase-mediated signal transduction"/>
    <property type="evidence" value="ECO:0007669"/>
    <property type="project" value="InterPro"/>
</dbReference>
<dbReference type="SUPFAM" id="SSF52540">
    <property type="entry name" value="P-loop containing nucleoside triphosphate hydrolases"/>
    <property type="match status" value="1"/>
</dbReference>
<dbReference type="PANTHER" id="PTHR24072">
    <property type="entry name" value="RHO FAMILY GTPASE"/>
    <property type="match status" value="1"/>
</dbReference>
<evidence type="ECO:0000256" key="3">
    <source>
        <dbReference type="SAM" id="MobiDB-lite"/>
    </source>
</evidence>
<keyword evidence="1" id="KW-0547">Nucleotide-binding</keyword>
<evidence type="ECO:0000313" key="4">
    <source>
        <dbReference type="EMBL" id="KDQ49507.1"/>
    </source>
</evidence>
<gene>
    <name evidence="4" type="ORF">JAAARDRAFT_641968</name>
</gene>
<dbReference type="Proteomes" id="UP000027265">
    <property type="component" value="Unassembled WGS sequence"/>
</dbReference>
<keyword evidence="2" id="KW-0342">GTP-binding</keyword>
<dbReference type="PROSITE" id="PS51421">
    <property type="entry name" value="RAS"/>
    <property type="match status" value="1"/>
</dbReference>
<sequence length="281" mass="31268">MMFWRQGRDREQFAVLVGPVACGKTCLAKRFTAPIQEGADTISSLFQSSTSDHDRTTASTDIPIPEPLKRDFRLTIRDSPWLEDHDCSKPHFYRRARVVLLCFAIDDVPAFEAMQQHIIPRVRIQRKSAPIILVGCKVDKRRSGSGGLPDRALVTTDAGEALARHIKAFSYLECSAQTGDGVEFLFESAHQLAFDPLIKRMFRVVKNAIGRARHAHLTRPNRSIISAHFQGSGNNVSVISATTPPPHHQDFANLRASTSPRNNRRSRSPNGVTVMSYGPNA</sequence>
<dbReference type="SMART" id="SM00174">
    <property type="entry name" value="RHO"/>
    <property type="match status" value="1"/>
</dbReference>
<dbReference type="GO" id="GO:0003924">
    <property type="term" value="F:GTPase activity"/>
    <property type="evidence" value="ECO:0007669"/>
    <property type="project" value="InterPro"/>
</dbReference>
<dbReference type="EMBL" id="KL197782">
    <property type="protein sequence ID" value="KDQ49507.1"/>
    <property type="molecule type" value="Genomic_DNA"/>
</dbReference>
<keyword evidence="5" id="KW-1185">Reference proteome</keyword>
<dbReference type="InterPro" id="IPR001806">
    <property type="entry name" value="Small_GTPase"/>
</dbReference>
<dbReference type="AlphaFoldDB" id="A0A067PES3"/>
<reference evidence="5" key="1">
    <citation type="journal article" date="2014" name="Proc. Natl. Acad. Sci. U.S.A.">
        <title>Extensive sampling of basidiomycete genomes demonstrates inadequacy of the white-rot/brown-rot paradigm for wood decay fungi.</title>
        <authorList>
            <person name="Riley R."/>
            <person name="Salamov A.A."/>
            <person name="Brown D.W."/>
            <person name="Nagy L.G."/>
            <person name="Floudas D."/>
            <person name="Held B.W."/>
            <person name="Levasseur A."/>
            <person name="Lombard V."/>
            <person name="Morin E."/>
            <person name="Otillar R."/>
            <person name="Lindquist E.A."/>
            <person name="Sun H."/>
            <person name="LaButti K.M."/>
            <person name="Schmutz J."/>
            <person name="Jabbour D."/>
            <person name="Luo H."/>
            <person name="Baker S.E."/>
            <person name="Pisabarro A.G."/>
            <person name="Walton J.D."/>
            <person name="Blanchette R.A."/>
            <person name="Henrissat B."/>
            <person name="Martin F."/>
            <person name="Cullen D."/>
            <person name="Hibbett D.S."/>
            <person name="Grigoriev I.V."/>
        </authorList>
    </citation>
    <scope>NUCLEOTIDE SEQUENCE [LARGE SCALE GENOMIC DNA]</scope>
    <source>
        <strain evidence="5">MUCL 33604</strain>
    </source>
</reference>
<dbReference type="OrthoDB" id="26525at2759"/>
<dbReference type="Gene3D" id="3.40.50.300">
    <property type="entry name" value="P-loop containing nucleotide triphosphate hydrolases"/>
    <property type="match status" value="1"/>
</dbReference>
<proteinExistence type="predicted"/>
<dbReference type="SMART" id="SM00175">
    <property type="entry name" value="RAB"/>
    <property type="match status" value="1"/>
</dbReference>
<dbReference type="InterPro" id="IPR027417">
    <property type="entry name" value="P-loop_NTPase"/>
</dbReference>
<dbReference type="PROSITE" id="PS51419">
    <property type="entry name" value="RAB"/>
    <property type="match status" value="1"/>
</dbReference>
<evidence type="ECO:0000256" key="1">
    <source>
        <dbReference type="ARBA" id="ARBA00022741"/>
    </source>
</evidence>
<dbReference type="HOGENOM" id="CLU_990664_0_0_1"/>
<dbReference type="PRINTS" id="PR00449">
    <property type="entry name" value="RASTRNSFRMNG"/>
</dbReference>
<dbReference type="InParanoid" id="A0A067PES3"/>
<dbReference type="SMART" id="SM00173">
    <property type="entry name" value="RAS"/>
    <property type="match status" value="1"/>
</dbReference>
<feature type="region of interest" description="Disordered" evidence="3">
    <location>
        <begin position="239"/>
        <end position="281"/>
    </location>
</feature>
<dbReference type="STRING" id="933084.A0A067PES3"/>
<evidence type="ECO:0000256" key="2">
    <source>
        <dbReference type="ARBA" id="ARBA00023134"/>
    </source>
</evidence>
<evidence type="ECO:0000313" key="5">
    <source>
        <dbReference type="Proteomes" id="UP000027265"/>
    </source>
</evidence>
<dbReference type="InterPro" id="IPR003578">
    <property type="entry name" value="Small_GTPase_Rho"/>
</dbReference>
<accession>A0A067PES3</accession>
<dbReference type="GO" id="GO:0005525">
    <property type="term" value="F:GTP binding"/>
    <property type="evidence" value="ECO:0007669"/>
    <property type="project" value="UniProtKB-KW"/>
</dbReference>
<name>A0A067PES3_9AGAM</name>
<organism evidence="4 5">
    <name type="scientific">Jaapia argillacea MUCL 33604</name>
    <dbReference type="NCBI Taxonomy" id="933084"/>
    <lineage>
        <taxon>Eukaryota</taxon>
        <taxon>Fungi</taxon>
        <taxon>Dikarya</taxon>
        <taxon>Basidiomycota</taxon>
        <taxon>Agaricomycotina</taxon>
        <taxon>Agaricomycetes</taxon>
        <taxon>Agaricomycetidae</taxon>
        <taxon>Jaapiales</taxon>
        <taxon>Jaapiaceae</taxon>
        <taxon>Jaapia</taxon>
    </lineage>
</organism>
<protein>
    <submittedName>
        <fullName evidence="4">Uncharacterized protein</fullName>
    </submittedName>
</protein>
<dbReference type="PROSITE" id="PS51420">
    <property type="entry name" value="RHO"/>
    <property type="match status" value="1"/>
</dbReference>
<dbReference type="Pfam" id="PF00071">
    <property type="entry name" value="Ras"/>
    <property type="match status" value="1"/>
</dbReference>